<protein>
    <submittedName>
        <fullName evidence="8">G_PROTEIN_RECEP_F1_2 domain-containing protein</fullName>
    </submittedName>
</protein>
<reference evidence="8" key="1">
    <citation type="submission" date="2016-11" db="UniProtKB">
        <authorList>
            <consortium name="WormBaseParasite"/>
        </authorList>
    </citation>
    <scope>IDENTIFICATION</scope>
</reference>
<name>A0A1I7UF49_9PELO</name>
<feature type="transmembrane region" description="Helical" evidence="5">
    <location>
        <begin position="236"/>
        <end position="257"/>
    </location>
</feature>
<sequence>MKSKKSPKSTTSNPYFDDNYIYGDDYESYLYSKDWLFFDSEYGIHRIFELIEITETLEEIYRIACFFSFFINLFHLFVLSQKELRSNLVYIIMIGICLCDIAQSSVKMIQMALALFEIEGRNFCAPYSHVMTEVISRTIIIMNRQSSSFLVFFIAAYRAFSVIFPMSNWSQLKPKTGFLVIFFSILVSLIWSCVYFFQTTIEKVKECYNSEPLDYIPYKLVILERWETKYLLFDGILSISFSFLYLFVAISLLIAILKNRKRRKSLKKEKESNPSMMIIFLAISVFIAQSAYGVLYLVNYFVFQRYEEQELFESLNPFTLFLFILNSAIHAIICFAMSSQYRDTVKRMICRKKEVISISEPSRTLKVSSSTKKTY</sequence>
<accession>A0A1I7UF49</accession>
<keyword evidence="7" id="KW-1185">Reference proteome</keyword>
<dbReference type="GO" id="GO:0016020">
    <property type="term" value="C:membrane"/>
    <property type="evidence" value="ECO:0007669"/>
    <property type="project" value="UniProtKB-SubCell"/>
</dbReference>
<dbReference type="Pfam" id="PF10324">
    <property type="entry name" value="7TM_GPCR_Srw"/>
    <property type="match status" value="1"/>
</dbReference>
<dbReference type="WBParaSite" id="Csp11.Scaffold629.g8690.t1">
    <property type="protein sequence ID" value="Csp11.Scaffold629.g8690.t1"/>
    <property type="gene ID" value="Csp11.Scaffold629.g8690"/>
</dbReference>
<feature type="transmembrane region" description="Helical" evidence="5">
    <location>
        <begin position="318"/>
        <end position="338"/>
    </location>
</feature>
<dbReference type="PROSITE" id="PS50262">
    <property type="entry name" value="G_PROTEIN_RECEP_F1_2"/>
    <property type="match status" value="1"/>
</dbReference>
<evidence type="ECO:0000259" key="6">
    <source>
        <dbReference type="PROSITE" id="PS50262"/>
    </source>
</evidence>
<keyword evidence="3 5" id="KW-1133">Transmembrane helix</keyword>
<feature type="domain" description="G-protein coupled receptors family 1 profile" evidence="6">
    <location>
        <begin position="71"/>
        <end position="334"/>
    </location>
</feature>
<evidence type="ECO:0000256" key="5">
    <source>
        <dbReference type="SAM" id="Phobius"/>
    </source>
</evidence>
<comment type="subcellular location">
    <subcellularLocation>
        <location evidence="1">Membrane</location>
    </subcellularLocation>
</comment>
<evidence type="ECO:0000256" key="4">
    <source>
        <dbReference type="ARBA" id="ARBA00023136"/>
    </source>
</evidence>
<dbReference type="Proteomes" id="UP000095282">
    <property type="component" value="Unplaced"/>
</dbReference>
<proteinExistence type="predicted"/>
<dbReference type="SMART" id="SM01381">
    <property type="entry name" value="7TM_GPCR_Srsx"/>
    <property type="match status" value="1"/>
</dbReference>
<feature type="transmembrane region" description="Helical" evidence="5">
    <location>
        <begin position="278"/>
        <end position="298"/>
    </location>
</feature>
<evidence type="ECO:0000313" key="7">
    <source>
        <dbReference type="Proteomes" id="UP000095282"/>
    </source>
</evidence>
<dbReference type="PANTHER" id="PTHR47321:SF1">
    <property type="entry name" value="G-PROTEIN COUPLED RECEPTORS FAMILY 1 PROFILE DOMAIN-CONTAINING PROTEIN-RELATED"/>
    <property type="match status" value="1"/>
</dbReference>
<evidence type="ECO:0000256" key="3">
    <source>
        <dbReference type="ARBA" id="ARBA00022989"/>
    </source>
</evidence>
<dbReference type="InterPro" id="IPR017452">
    <property type="entry name" value="GPCR_Rhodpsn_7TM"/>
</dbReference>
<keyword evidence="4 5" id="KW-0472">Membrane</keyword>
<organism evidence="7 8">
    <name type="scientific">Caenorhabditis tropicalis</name>
    <dbReference type="NCBI Taxonomy" id="1561998"/>
    <lineage>
        <taxon>Eukaryota</taxon>
        <taxon>Metazoa</taxon>
        <taxon>Ecdysozoa</taxon>
        <taxon>Nematoda</taxon>
        <taxon>Chromadorea</taxon>
        <taxon>Rhabditida</taxon>
        <taxon>Rhabditina</taxon>
        <taxon>Rhabditomorpha</taxon>
        <taxon>Rhabditoidea</taxon>
        <taxon>Rhabditidae</taxon>
        <taxon>Peloderinae</taxon>
        <taxon>Caenorhabditis</taxon>
    </lineage>
</organism>
<feature type="transmembrane region" description="Helical" evidence="5">
    <location>
        <begin position="60"/>
        <end position="79"/>
    </location>
</feature>
<evidence type="ECO:0000256" key="1">
    <source>
        <dbReference type="ARBA" id="ARBA00004370"/>
    </source>
</evidence>
<keyword evidence="2 5" id="KW-0812">Transmembrane</keyword>
<dbReference type="Gene3D" id="1.20.1070.10">
    <property type="entry name" value="Rhodopsin 7-helix transmembrane proteins"/>
    <property type="match status" value="1"/>
</dbReference>
<evidence type="ECO:0000313" key="8">
    <source>
        <dbReference type="WBParaSite" id="Csp11.Scaffold629.g8690.t1"/>
    </source>
</evidence>
<dbReference type="PANTHER" id="PTHR47321">
    <property type="entry name" value="SERPENTINE RECEPTOR, CLASS W"/>
    <property type="match status" value="1"/>
</dbReference>
<dbReference type="AlphaFoldDB" id="A0A1I7UF49"/>
<feature type="transmembrane region" description="Helical" evidence="5">
    <location>
        <begin position="88"/>
        <end position="106"/>
    </location>
</feature>
<dbReference type="GO" id="GO:0008528">
    <property type="term" value="F:G protein-coupled peptide receptor activity"/>
    <property type="evidence" value="ECO:0007669"/>
    <property type="project" value="InterPro"/>
</dbReference>
<evidence type="ECO:0000256" key="2">
    <source>
        <dbReference type="ARBA" id="ARBA00022692"/>
    </source>
</evidence>
<feature type="transmembrane region" description="Helical" evidence="5">
    <location>
        <begin position="178"/>
        <end position="197"/>
    </location>
</feature>
<feature type="transmembrane region" description="Helical" evidence="5">
    <location>
        <begin position="147"/>
        <end position="166"/>
    </location>
</feature>
<dbReference type="SUPFAM" id="SSF81321">
    <property type="entry name" value="Family A G protein-coupled receptor-like"/>
    <property type="match status" value="1"/>
</dbReference>
<dbReference type="InterPro" id="IPR019427">
    <property type="entry name" value="7TM_GPCR_serpentine_rcpt_Srw"/>
</dbReference>
<dbReference type="InterPro" id="IPR000276">
    <property type="entry name" value="GPCR_Rhodpsn"/>
</dbReference>